<organism evidence="2">
    <name type="scientific">uncultured Caudovirales phage</name>
    <dbReference type="NCBI Taxonomy" id="2100421"/>
    <lineage>
        <taxon>Viruses</taxon>
        <taxon>Duplodnaviria</taxon>
        <taxon>Heunggongvirae</taxon>
        <taxon>Uroviricota</taxon>
        <taxon>Caudoviricetes</taxon>
        <taxon>Peduoviridae</taxon>
        <taxon>Maltschvirus</taxon>
        <taxon>Maltschvirus maltsch</taxon>
    </lineage>
</organism>
<evidence type="ECO:0000313" key="2">
    <source>
        <dbReference type="EMBL" id="CAB4165867.1"/>
    </source>
</evidence>
<dbReference type="EMBL" id="LR796758">
    <property type="protein sequence ID" value="CAB4163893.1"/>
    <property type="molecule type" value="Genomic_DNA"/>
</dbReference>
<evidence type="ECO:0000313" key="1">
    <source>
        <dbReference type="EMBL" id="CAB4163893.1"/>
    </source>
</evidence>
<proteinExistence type="predicted"/>
<evidence type="ECO:0000313" key="4">
    <source>
        <dbReference type="EMBL" id="CAB4221429.1"/>
    </source>
</evidence>
<dbReference type="EMBL" id="LR797502">
    <property type="protein sequence ID" value="CAB4221429.1"/>
    <property type="molecule type" value="Genomic_DNA"/>
</dbReference>
<accession>A0A6J5P3J3</accession>
<evidence type="ECO:0000313" key="3">
    <source>
        <dbReference type="EMBL" id="CAB4186903.1"/>
    </source>
</evidence>
<reference evidence="2" key="1">
    <citation type="submission" date="2020-04" db="EMBL/GenBank/DDBJ databases">
        <authorList>
            <person name="Chiriac C."/>
            <person name="Salcher M."/>
            <person name="Ghai R."/>
            <person name="Kavagutti S V."/>
        </authorList>
    </citation>
    <scope>NUCLEOTIDE SEQUENCE</scope>
</reference>
<name>A0A6J5P3J3_9CAUD</name>
<dbReference type="EMBL" id="LR796776">
    <property type="protein sequence ID" value="CAB4165867.1"/>
    <property type="molecule type" value="Genomic_DNA"/>
</dbReference>
<dbReference type="EMBL" id="LR797099">
    <property type="protein sequence ID" value="CAB4186903.1"/>
    <property type="molecule type" value="Genomic_DNA"/>
</dbReference>
<sequence length="60" mass="6356">MAKLQSTTLAITISKLCKDSDTPIELLTAETLEQIEAVVAQLVHESGAGTVVIESKISTE</sequence>
<gene>
    <name evidence="3" type="ORF">UFOVP1146_249</name>
    <name evidence="4" type="ORF">UFOVP1638_316</name>
    <name evidence="1" type="ORF">UFOVP812_162</name>
    <name evidence="2" type="ORF">UFOVP818_403</name>
</gene>
<protein>
    <submittedName>
        <fullName evidence="2">Uncharacterized protein</fullName>
    </submittedName>
</protein>